<comment type="subcellular location">
    <subcellularLocation>
        <location evidence="13">Cytoplasm</location>
    </subcellularLocation>
</comment>
<dbReference type="InterPro" id="IPR015422">
    <property type="entry name" value="PyrdxlP-dep_Trfase_small"/>
</dbReference>
<feature type="active site" description="Cysteine persulfide intermediate" evidence="13">
    <location>
        <position position="328"/>
    </location>
</feature>
<dbReference type="PROSITE" id="PS00595">
    <property type="entry name" value="AA_TRANSFER_CLASS_5"/>
    <property type="match status" value="1"/>
</dbReference>
<sequence length="404" mass="44311">MLKTPIYLDNNATTPMDPRVLEAMLPYFTEKFGNAASRNHPFGWAAEEGVDYAREQVAKLIGATEKEIIFTSGATESDNLAIKGVYEMYKEKGNHIITLTTEHKAVLDACKHLEKLGANITYLDVESDGLVDLNKLEAAMTDQTILVAIMYANNEIGVIQPVKEISAIAHKHGALFFTDAVQAVGKIKVNVIEDGIDLLALSGHKMYGPKGVGALYVRRKNPRVKVTSQMDGGGHERGMRSGTLNVPGIVGLGKACELCFNEMEEEAIRLSALRDKLEKSLTELEESYVNGNPAHRLPHTANISFKYVEGEGLMMAMKDMAVSSGSACTSASLEPSYVLKSLGLSDDLAHSSIRFGLGRFTTEEEIDFTIESTKKAVNHLRDLSPLWEMFKEGIDLDSIEWAAH</sequence>
<evidence type="ECO:0000256" key="6">
    <source>
        <dbReference type="ARBA" id="ARBA00022714"/>
    </source>
</evidence>
<evidence type="ECO:0000256" key="9">
    <source>
        <dbReference type="ARBA" id="ARBA00023004"/>
    </source>
</evidence>
<evidence type="ECO:0000259" key="16">
    <source>
        <dbReference type="Pfam" id="PF00266"/>
    </source>
</evidence>
<reference evidence="17 18" key="1">
    <citation type="submission" date="2019-04" db="EMBL/GenBank/DDBJ databases">
        <title>Pedobacter sp. AR-3-17 sp. nov., isolated from Arctic soil.</title>
        <authorList>
            <person name="Dahal R.H."/>
            <person name="Kim D.-U."/>
        </authorList>
    </citation>
    <scope>NUCLEOTIDE SEQUENCE [LARGE SCALE GENOMIC DNA]</scope>
    <source>
        <strain evidence="17 18">AR-3-17</strain>
    </source>
</reference>
<evidence type="ECO:0000256" key="1">
    <source>
        <dbReference type="ARBA" id="ARBA00001933"/>
    </source>
</evidence>
<dbReference type="EC" id="2.8.1.7" evidence="4 13"/>
<feature type="binding site" description="via persulfide group" evidence="13">
    <location>
        <position position="328"/>
    </location>
    <ligand>
        <name>[2Fe-2S] cluster</name>
        <dbReference type="ChEBI" id="CHEBI:190135"/>
        <note>ligand shared with IscU</note>
    </ligand>
</feature>
<dbReference type="InterPro" id="IPR000192">
    <property type="entry name" value="Aminotrans_V_dom"/>
</dbReference>
<evidence type="ECO:0000256" key="4">
    <source>
        <dbReference type="ARBA" id="ARBA00012239"/>
    </source>
</evidence>
<evidence type="ECO:0000256" key="11">
    <source>
        <dbReference type="ARBA" id="ARBA00050776"/>
    </source>
</evidence>
<dbReference type="InterPro" id="IPR015421">
    <property type="entry name" value="PyrdxlP-dep_Trfase_major"/>
</dbReference>
<dbReference type="RefSeq" id="WP_136825855.1">
    <property type="nucleotide sequence ID" value="NZ_SWBP01000002.1"/>
</dbReference>
<evidence type="ECO:0000256" key="8">
    <source>
        <dbReference type="ARBA" id="ARBA00022898"/>
    </source>
</evidence>
<evidence type="ECO:0000256" key="10">
    <source>
        <dbReference type="ARBA" id="ARBA00023014"/>
    </source>
</evidence>
<dbReference type="Gene3D" id="3.40.640.10">
    <property type="entry name" value="Type I PLP-dependent aspartate aminotransferase-like (Major domain)"/>
    <property type="match status" value="1"/>
</dbReference>
<organism evidence="17 18">
    <name type="scientific">Pedobacter cryophilus</name>
    <dbReference type="NCBI Taxonomy" id="2571271"/>
    <lineage>
        <taxon>Bacteria</taxon>
        <taxon>Pseudomonadati</taxon>
        <taxon>Bacteroidota</taxon>
        <taxon>Sphingobacteriia</taxon>
        <taxon>Sphingobacteriales</taxon>
        <taxon>Sphingobacteriaceae</taxon>
        <taxon>Pedobacter</taxon>
    </lineage>
</organism>
<comment type="similarity">
    <text evidence="3 13">Belongs to the class-V pyridoxal-phosphate-dependent aminotransferase family. NifS/IscS subfamily.</text>
</comment>
<feature type="binding site" evidence="13">
    <location>
        <position position="154"/>
    </location>
    <ligand>
        <name>pyridoxal 5'-phosphate</name>
        <dbReference type="ChEBI" id="CHEBI:597326"/>
    </ligand>
</feature>
<proteinExistence type="inferred from homology"/>
<feature type="binding site" evidence="13">
    <location>
        <position position="243"/>
    </location>
    <ligand>
        <name>pyridoxal 5'-phosphate</name>
        <dbReference type="ChEBI" id="CHEBI:597326"/>
    </ligand>
</feature>
<evidence type="ECO:0000256" key="5">
    <source>
        <dbReference type="ARBA" id="ARBA00022679"/>
    </source>
</evidence>
<dbReference type="Proteomes" id="UP000308181">
    <property type="component" value="Unassembled WGS sequence"/>
</dbReference>
<evidence type="ECO:0000256" key="14">
    <source>
        <dbReference type="RuleBase" id="RU004504"/>
    </source>
</evidence>
<dbReference type="GO" id="GO:0030170">
    <property type="term" value="F:pyridoxal phosphate binding"/>
    <property type="evidence" value="ECO:0007669"/>
    <property type="project" value="UniProtKB-UniRule"/>
</dbReference>
<name>A0A4U1C208_9SPHI</name>
<feature type="binding site" evidence="13">
    <location>
        <position position="182"/>
    </location>
    <ligand>
        <name>pyridoxal 5'-phosphate</name>
        <dbReference type="ChEBI" id="CHEBI:597326"/>
    </ligand>
</feature>
<dbReference type="InterPro" id="IPR010240">
    <property type="entry name" value="Cys_deSase_IscS"/>
</dbReference>
<keyword evidence="15" id="KW-0175">Coiled coil</keyword>
<keyword evidence="13" id="KW-0963">Cytoplasm</keyword>
<dbReference type="UniPathway" id="UPA00266"/>
<keyword evidence="18" id="KW-1185">Reference proteome</keyword>
<evidence type="ECO:0000256" key="15">
    <source>
        <dbReference type="SAM" id="Coils"/>
    </source>
</evidence>
<dbReference type="NCBIfam" id="NF010611">
    <property type="entry name" value="PRK14012.1"/>
    <property type="match status" value="1"/>
</dbReference>
<dbReference type="PANTHER" id="PTHR11601:SF34">
    <property type="entry name" value="CYSTEINE DESULFURASE"/>
    <property type="match status" value="1"/>
</dbReference>
<dbReference type="GO" id="GO:0051537">
    <property type="term" value="F:2 iron, 2 sulfur cluster binding"/>
    <property type="evidence" value="ECO:0007669"/>
    <property type="project" value="UniProtKB-UniRule"/>
</dbReference>
<evidence type="ECO:0000256" key="7">
    <source>
        <dbReference type="ARBA" id="ARBA00022723"/>
    </source>
</evidence>
<evidence type="ECO:0000313" key="17">
    <source>
        <dbReference type="EMBL" id="TKB99044.1"/>
    </source>
</evidence>
<dbReference type="PANTHER" id="PTHR11601">
    <property type="entry name" value="CYSTEINE DESULFURYLASE FAMILY MEMBER"/>
    <property type="match status" value="1"/>
</dbReference>
<dbReference type="SUPFAM" id="SSF53383">
    <property type="entry name" value="PLP-dependent transferases"/>
    <property type="match status" value="1"/>
</dbReference>
<dbReference type="GO" id="GO:0031071">
    <property type="term" value="F:cysteine desulfurase activity"/>
    <property type="evidence" value="ECO:0007669"/>
    <property type="project" value="UniProtKB-UniRule"/>
</dbReference>
<dbReference type="InterPro" id="IPR015424">
    <property type="entry name" value="PyrdxlP-dep_Trfase"/>
</dbReference>
<protein>
    <recommendedName>
        <fullName evidence="12 13">Cysteine desulfurase IscS</fullName>
        <ecNumber evidence="4 13">2.8.1.7</ecNumber>
    </recommendedName>
</protein>
<evidence type="ECO:0000256" key="12">
    <source>
        <dbReference type="ARBA" id="ARBA00072125"/>
    </source>
</evidence>
<feature type="binding site" evidence="13">
    <location>
        <begin position="74"/>
        <end position="75"/>
    </location>
    <ligand>
        <name>pyridoxal 5'-phosphate</name>
        <dbReference type="ChEBI" id="CHEBI:597326"/>
    </ligand>
</feature>
<keyword evidence="8 13" id="KW-0663">Pyridoxal phosphate</keyword>
<evidence type="ECO:0000256" key="13">
    <source>
        <dbReference type="HAMAP-Rule" id="MF_00331"/>
    </source>
</evidence>
<evidence type="ECO:0000313" key="18">
    <source>
        <dbReference type="Proteomes" id="UP000308181"/>
    </source>
</evidence>
<dbReference type="InterPro" id="IPR016454">
    <property type="entry name" value="Cysteine_dSase"/>
</dbReference>
<evidence type="ECO:0000256" key="3">
    <source>
        <dbReference type="ARBA" id="ARBA00006490"/>
    </source>
</evidence>
<dbReference type="HAMAP" id="MF_00331">
    <property type="entry name" value="Cys_desulf_IscS"/>
    <property type="match status" value="1"/>
</dbReference>
<feature type="coiled-coil region" evidence="15">
    <location>
        <begin position="260"/>
        <end position="287"/>
    </location>
</feature>
<dbReference type="AlphaFoldDB" id="A0A4U1C208"/>
<dbReference type="GO" id="GO:1990221">
    <property type="term" value="C:L-cysteine desulfurase complex"/>
    <property type="evidence" value="ECO:0007669"/>
    <property type="project" value="UniProtKB-ARBA"/>
</dbReference>
<dbReference type="NCBIfam" id="NF002806">
    <property type="entry name" value="PRK02948.1"/>
    <property type="match status" value="1"/>
</dbReference>
<accession>A0A4U1C208</accession>
<dbReference type="FunFam" id="3.90.1150.10:FF:000002">
    <property type="entry name" value="Cysteine desulfurase IscS"/>
    <property type="match status" value="1"/>
</dbReference>
<keyword evidence="10 13" id="KW-0411">Iron-sulfur</keyword>
<feature type="binding site" evidence="13">
    <location>
        <begin position="202"/>
        <end position="204"/>
    </location>
    <ligand>
        <name>pyridoxal 5'-phosphate</name>
        <dbReference type="ChEBI" id="CHEBI:597326"/>
    </ligand>
</feature>
<comment type="function">
    <text evidence="13">Master enzyme that delivers sulfur to a number of partners involved in Fe-S cluster assembly, tRNA modification or cofactor biosynthesis. Catalyzes the removal of elemental sulfur atoms from cysteine to produce alanine. Functions as a sulfur delivery protein for Fe-S cluster synthesis onto IscU, an Fe-S scaffold assembly protein, as well as other S acceptor proteins.</text>
</comment>
<dbReference type="GO" id="GO:0046872">
    <property type="term" value="F:metal ion binding"/>
    <property type="evidence" value="ECO:0007669"/>
    <property type="project" value="UniProtKB-KW"/>
</dbReference>
<dbReference type="Gene3D" id="3.90.1150.10">
    <property type="entry name" value="Aspartate Aminotransferase, domain 1"/>
    <property type="match status" value="1"/>
</dbReference>
<comment type="catalytic activity">
    <reaction evidence="11 13">
        <text>(sulfur carrier)-H + L-cysteine = (sulfur carrier)-SH + L-alanine</text>
        <dbReference type="Rhea" id="RHEA:43892"/>
        <dbReference type="Rhea" id="RHEA-COMP:14737"/>
        <dbReference type="Rhea" id="RHEA-COMP:14739"/>
        <dbReference type="ChEBI" id="CHEBI:29917"/>
        <dbReference type="ChEBI" id="CHEBI:35235"/>
        <dbReference type="ChEBI" id="CHEBI:57972"/>
        <dbReference type="ChEBI" id="CHEBI:64428"/>
        <dbReference type="EC" id="2.8.1.7"/>
    </reaction>
</comment>
<dbReference type="Pfam" id="PF00266">
    <property type="entry name" value="Aminotran_5"/>
    <property type="match status" value="1"/>
</dbReference>
<gene>
    <name evidence="13" type="primary">iscS</name>
    <name evidence="17" type="ORF">FA046_07990</name>
</gene>
<feature type="domain" description="Aminotransferase class V" evidence="16">
    <location>
        <begin position="6"/>
        <end position="367"/>
    </location>
</feature>
<keyword evidence="5 13" id="KW-0808">Transferase</keyword>
<dbReference type="InterPro" id="IPR020578">
    <property type="entry name" value="Aminotrans_V_PyrdxlP_BS"/>
</dbReference>
<dbReference type="NCBIfam" id="TIGR02006">
    <property type="entry name" value="IscS"/>
    <property type="match status" value="1"/>
</dbReference>
<comment type="cofactor">
    <cofactor evidence="1 13 14">
        <name>pyridoxal 5'-phosphate</name>
        <dbReference type="ChEBI" id="CHEBI:597326"/>
    </cofactor>
</comment>
<dbReference type="FunFam" id="3.40.640.10:FF:000003">
    <property type="entry name" value="Cysteine desulfurase IscS"/>
    <property type="match status" value="1"/>
</dbReference>
<evidence type="ECO:0000256" key="2">
    <source>
        <dbReference type="ARBA" id="ARBA00005151"/>
    </source>
</evidence>
<dbReference type="OrthoDB" id="9804366at2"/>
<dbReference type="EMBL" id="SWBP01000002">
    <property type="protein sequence ID" value="TKB99044.1"/>
    <property type="molecule type" value="Genomic_DNA"/>
</dbReference>
<dbReference type="PIRSF" id="PIRSF005572">
    <property type="entry name" value="NifS"/>
    <property type="match status" value="1"/>
</dbReference>
<keyword evidence="6 13" id="KW-0001">2Fe-2S</keyword>
<keyword evidence="9 13" id="KW-0408">Iron</keyword>
<comment type="caution">
    <text evidence="17">The sequence shown here is derived from an EMBL/GenBank/DDBJ whole genome shotgun (WGS) entry which is preliminary data.</text>
</comment>
<feature type="modified residue" description="N6-(pyridoxal phosphate)lysine" evidence="13">
    <location>
        <position position="205"/>
    </location>
</feature>
<comment type="pathway">
    <text evidence="2 13">Cofactor biosynthesis; iron-sulfur cluster biosynthesis.</text>
</comment>
<comment type="subunit">
    <text evidence="13">Homodimer. Forms a heterotetramer with IscU, interacts with other sulfur acceptors.</text>
</comment>
<keyword evidence="7 13" id="KW-0479">Metal-binding</keyword>
<dbReference type="GO" id="GO:0044571">
    <property type="term" value="P:[2Fe-2S] cluster assembly"/>
    <property type="evidence" value="ECO:0007669"/>
    <property type="project" value="UniProtKB-UniRule"/>
</dbReference>